<evidence type="ECO:0000256" key="1">
    <source>
        <dbReference type="ARBA" id="ARBA00004316"/>
    </source>
</evidence>
<feature type="domain" description="SH3" evidence="14">
    <location>
        <begin position="962"/>
        <end position="1020"/>
    </location>
</feature>
<dbReference type="PROSITE" id="PS00741">
    <property type="entry name" value="DH_1"/>
    <property type="match status" value="1"/>
</dbReference>
<dbReference type="InterPro" id="IPR035892">
    <property type="entry name" value="C2_domain_sf"/>
</dbReference>
<dbReference type="PROSITE" id="PS50010">
    <property type="entry name" value="DH_2"/>
    <property type="match status" value="1"/>
</dbReference>
<dbReference type="InterPro" id="IPR011993">
    <property type="entry name" value="PH-like_dom_sf"/>
</dbReference>
<dbReference type="Pfam" id="PF00621">
    <property type="entry name" value="RhoGEF"/>
    <property type="match status" value="1"/>
</dbReference>
<dbReference type="Pfam" id="PF16652">
    <property type="entry name" value="PH_13"/>
    <property type="match status" value="1"/>
</dbReference>
<dbReference type="InterPro" id="IPR036028">
    <property type="entry name" value="SH3-like_dom_sf"/>
</dbReference>
<dbReference type="GO" id="GO:0005737">
    <property type="term" value="C:cytoplasm"/>
    <property type="evidence" value="ECO:0007669"/>
    <property type="project" value="UniProtKB-SubCell"/>
</dbReference>
<feature type="domain" description="C2" evidence="16">
    <location>
        <begin position="1527"/>
        <end position="1647"/>
    </location>
</feature>
<keyword evidence="5" id="KW-0254">Endocytosis</keyword>
<dbReference type="CDD" id="cd11838">
    <property type="entry name" value="SH3_Intersectin_3"/>
    <property type="match status" value="1"/>
</dbReference>
<dbReference type="Proteomes" id="UP000246464">
    <property type="component" value="Chromosome 5"/>
</dbReference>
<comment type="subcellular location">
    <subcellularLocation>
        <location evidence="1">Cell projection</location>
    </subcellularLocation>
    <subcellularLocation>
        <location evidence="2">Cytoplasm</location>
    </subcellularLocation>
    <subcellularLocation>
        <location evidence="10">Synapse</location>
    </subcellularLocation>
</comment>
<dbReference type="PANTHER" id="PTHR46006">
    <property type="entry name" value="RHO GUANINE NUCLEOTIDE EXCHANGE FACTOR AT 64C, ISOFORM A"/>
    <property type="match status" value="1"/>
</dbReference>
<evidence type="ECO:0000256" key="4">
    <source>
        <dbReference type="ARBA" id="ARBA00022490"/>
    </source>
</evidence>
<dbReference type="InterPro" id="IPR001331">
    <property type="entry name" value="GDS_CDC24_CS"/>
</dbReference>
<feature type="region of interest" description="Disordered" evidence="13">
    <location>
        <begin position="690"/>
        <end position="759"/>
    </location>
</feature>
<dbReference type="GO" id="GO:0042995">
    <property type="term" value="C:cell projection"/>
    <property type="evidence" value="ECO:0007669"/>
    <property type="project" value="UniProtKB-SubCell"/>
</dbReference>
<organism evidence="20 21">
    <name type="scientific">Scophthalmus maximus</name>
    <name type="common">Turbot</name>
    <name type="synonym">Psetta maxima</name>
    <dbReference type="NCBI Taxonomy" id="52904"/>
    <lineage>
        <taxon>Eukaryota</taxon>
        <taxon>Metazoa</taxon>
        <taxon>Chordata</taxon>
        <taxon>Craniata</taxon>
        <taxon>Vertebrata</taxon>
        <taxon>Euteleostomi</taxon>
        <taxon>Actinopterygii</taxon>
        <taxon>Neopterygii</taxon>
        <taxon>Teleostei</taxon>
        <taxon>Neoteleostei</taxon>
        <taxon>Acanthomorphata</taxon>
        <taxon>Carangaria</taxon>
        <taxon>Pleuronectiformes</taxon>
        <taxon>Pleuronectoidei</taxon>
        <taxon>Scophthalmidae</taxon>
        <taxon>Scophthalmus</taxon>
    </lineage>
</organism>
<dbReference type="PROSITE" id="PS00018">
    <property type="entry name" value="EF_HAND_1"/>
    <property type="match status" value="1"/>
</dbReference>
<evidence type="ECO:0000259" key="14">
    <source>
        <dbReference type="PROSITE" id="PS50002"/>
    </source>
</evidence>
<feature type="domain" description="SH3" evidence="14">
    <location>
        <begin position="1103"/>
        <end position="1162"/>
    </location>
</feature>
<evidence type="ECO:0000256" key="9">
    <source>
        <dbReference type="ARBA" id="ARBA00023273"/>
    </source>
</evidence>
<feature type="domain" description="EH" evidence="18">
    <location>
        <begin position="29"/>
        <end position="114"/>
    </location>
</feature>
<dbReference type="PROSITE" id="PS50031">
    <property type="entry name" value="EH"/>
    <property type="match status" value="2"/>
</dbReference>
<dbReference type="InterPro" id="IPR035899">
    <property type="entry name" value="DBL_dom_sf"/>
</dbReference>
<dbReference type="SMART" id="SM00027">
    <property type="entry name" value="EH"/>
    <property type="match status" value="2"/>
</dbReference>
<reference evidence="20 21" key="1">
    <citation type="submission" date="2017-12" db="EMBL/GenBank/DDBJ databases">
        <title>Integrating genomic resources of turbot (Scophthalmus maximus) in depth evaluation of genetic and physical mapping variation across individuals.</title>
        <authorList>
            <person name="Martinez P."/>
        </authorList>
    </citation>
    <scope>NUCLEOTIDE SEQUENCE [LARGE SCALE GENOMIC DNA]</scope>
</reference>
<evidence type="ECO:0000256" key="2">
    <source>
        <dbReference type="ARBA" id="ARBA00004496"/>
    </source>
</evidence>
<dbReference type="PROSITE" id="PS50002">
    <property type="entry name" value="SH3"/>
    <property type="match status" value="5"/>
</dbReference>
<feature type="domain" description="SH3" evidence="14">
    <location>
        <begin position="760"/>
        <end position="821"/>
    </location>
</feature>
<sequence length="1669" mass="189246">MLQLHEKLMSARHQNTTGGPSVWAVSPEERVKHDQKFDTLSPSMGYVSGEQARKFFLQSGLPPSVLAEIWSLADMNKDGKMDRLEFSIAMKLIKLKLQGTPLPSALPIIMKQPPVPIPNLNNPTSSMISPAYGIVSMPNMSMMPRTNLAMLTPISMATPGLSPMTGLSPLVPTATGLSPLMVSTNTRPLMPTMGNATLPNGSMGILHPLTTGPLATGLPLSASAYSSPLGMSSSPAGINKASSLLDLGSISSASSSPSVMSPMAAVPSDWAVPHASRLKYRQQFNGLDKQMTGYLTGQQVRGAMSTTMLTQTQLASIWTLADVDKDGKLKAEEFILAMHLVDMAKSGQPLPLTLPTELVPPSQRGAVNGSSSSLYASLTDDFDVEPPQKTRTNLSFEDKFKANLERGNAELEKRRLTLLEAERREQERHAQKEREEREKREREAAQRELERQRKEEWERRRRGELQIKKVQEQDDIIRLKAKKRSLEMELEAVGNKHRQISDRLRDIQNKKKLQKTELDLTNQRKETRQQDINNVHRQLEELQRKLSQLTPEQKRLTEKLRNMALNNMPVSSMSTLKVSVSEKKGTCMKMREQLNALEKETAAKLTEMDRYNKDMQELGESQRKQQLALGKLRSIKEDKRCELIRRKEQEEERKRQEEEAQRRIKMEKERQWQEKLRRDEEERQRRLQEEREAKQREEEEKEKQEQEEERRRREDERKRVEEERKRKGEAEDRRKAEEERKRKEEASRGQPRATHHRKSAALTSFKVLYPFTARNNEELSLNADDIIEVDETTEREEGWLCGSKQGKMGWFPESYVERVALSKTSNNTVVAPPPPAAAAAASKVPLQSQLSNALEAAKAAGTKSAFTPTHSPNLAPLETQGQQVVGNLLAQALCSWTAKTDNHLNFNKDDVIQVLEQQENWWLGELNGERGWFPKTYVTPLGEESSDMKSSPPDVSESGDNLQLEEYEALYTYESPEPGDLTFSEGDVILVSKRDGEWWNGSIGDRTGLFPSNYVKPKETDTSSTSGKKKPEIGQVIRAHSSTGPAQLNLENGQLILVLGKNASGWWIGELQARGKKRQKGWFPASHVKILGSNSGKSTPAPLPVCLVIAVYDYSAANKDEMSFSKGQLINVLDKNNPDWWKGEINGVTGLFPTNYVKMTTVECDPSQQWCADLNSLDSLSPQEKKRQGYIHELIQTEERYVEDLNIVLEVFHRPMSESGRLNEAEMSMIFVNWKELLACNTKLLKALRVRKKTGGDNMPVQMIGDILAAELSHMQPYIRFCSCQINGATLLQNRTDNEPDFKNFLKKIATDYRCKGMPLSSFLLKPMQRITRYPLHMKNILECTAEGHADCDPLREALEKAEELCQQVNEGVREKENSDRLEWIQSHVQCDGVVENLVFNSLTNCLGPRKLLHSGKMHKAKSNKELWAFLFNDFLLLTYAAKQFTTSGPDKLFSTRTNAQLKMYKPPVLLNEVLVKLPDPSSDEPLFHISHIDRVYILRTDNINERTAWVQKIKAASEEFIETEKRKREKAYQARSVKSSGIGRLLVTILEATELKAGKPNGKSNPYCEVTMGAQIFTSRTLNDTLNPKWNFNCQFHIRDIYQDVLCITIFERDQFSPDDFLGRTEVPVATIRKELENKGPVTRRLLLHEVPTGEVWVRLDLQLFSGK</sequence>
<dbReference type="InterPro" id="IPR000261">
    <property type="entry name" value="EH_dom"/>
</dbReference>
<feature type="compositionally biased region" description="Basic and acidic residues" evidence="13">
    <location>
        <begin position="690"/>
        <end position="747"/>
    </location>
</feature>
<evidence type="ECO:0000256" key="8">
    <source>
        <dbReference type="ARBA" id="ARBA00023018"/>
    </source>
</evidence>
<dbReference type="InterPro" id="IPR018247">
    <property type="entry name" value="EF_Hand_1_Ca_BS"/>
</dbReference>
<dbReference type="CDD" id="cd08375">
    <property type="entry name" value="C2_Intersectin"/>
    <property type="match status" value="1"/>
</dbReference>
<dbReference type="InterPro" id="IPR001452">
    <property type="entry name" value="SH3_domain"/>
</dbReference>
<dbReference type="PROSITE" id="PS50003">
    <property type="entry name" value="PH_DOMAIN"/>
    <property type="match status" value="1"/>
</dbReference>
<evidence type="ECO:0000256" key="3">
    <source>
        <dbReference type="ARBA" id="ARBA00022443"/>
    </source>
</evidence>
<dbReference type="FunFam" id="1.10.238.10:FF:000055">
    <property type="entry name" value="Intersectin-1 isoform 1"/>
    <property type="match status" value="1"/>
</dbReference>
<dbReference type="STRING" id="52904.ENSSMAP00000008708"/>
<dbReference type="InterPro" id="IPR051480">
    <property type="entry name" value="Endocytic_GEF_Adapter"/>
</dbReference>
<evidence type="ECO:0000256" key="12">
    <source>
        <dbReference type="SAM" id="Coils"/>
    </source>
</evidence>
<dbReference type="SMART" id="SM00325">
    <property type="entry name" value="RhoGEF"/>
    <property type="match status" value="1"/>
</dbReference>
<dbReference type="EMBL" id="CP026247">
    <property type="protein sequence ID" value="AWP01758.1"/>
    <property type="molecule type" value="Genomic_DNA"/>
</dbReference>
<dbReference type="Pfam" id="PF00168">
    <property type="entry name" value="C2"/>
    <property type="match status" value="1"/>
</dbReference>
<dbReference type="InterPro" id="IPR011992">
    <property type="entry name" value="EF-hand-dom_pair"/>
</dbReference>
<dbReference type="InterPro" id="IPR000219">
    <property type="entry name" value="DH_dom"/>
</dbReference>
<keyword evidence="12" id="KW-0175">Coiled coil</keyword>
<dbReference type="Pfam" id="PF12763">
    <property type="entry name" value="EH"/>
    <property type="match status" value="2"/>
</dbReference>
<dbReference type="Pfam" id="PF14604">
    <property type="entry name" value="SH3_9"/>
    <property type="match status" value="3"/>
</dbReference>
<feature type="domain" description="DH" evidence="17">
    <location>
        <begin position="1186"/>
        <end position="1372"/>
    </location>
</feature>
<evidence type="ECO:0000256" key="11">
    <source>
        <dbReference type="PROSITE-ProRule" id="PRU00192"/>
    </source>
</evidence>
<dbReference type="FunFam" id="2.30.29.30:FF:000069">
    <property type="entry name" value="Intersectin 1"/>
    <property type="match status" value="1"/>
</dbReference>
<keyword evidence="8" id="KW-0770">Synapse</keyword>
<evidence type="ECO:0000256" key="5">
    <source>
        <dbReference type="ARBA" id="ARBA00022583"/>
    </source>
</evidence>
<dbReference type="PROSITE" id="PS50004">
    <property type="entry name" value="C2"/>
    <property type="match status" value="1"/>
</dbReference>
<dbReference type="InterPro" id="IPR000008">
    <property type="entry name" value="C2_dom"/>
</dbReference>
<dbReference type="SUPFAM" id="SSF50729">
    <property type="entry name" value="PH domain-like"/>
    <property type="match status" value="1"/>
</dbReference>
<accession>A0A2U9BCP5</accession>
<dbReference type="SUPFAM" id="SSF50044">
    <property type="entry name" value="SH3-domain"/>
    <property type="match status" value="5"/>
</dbReference>
<evidence type="ECO:0000259" key="15">
    <source>
        <dbReference type="PROSITE" id="PS50003"/>
    </source>
</evidence>
<evidence type="ECO:0000313" key="20">
    <source>
        <dbReference type="EMBL" id="AWP01758.1"/>
    </source>
</evidence>
<proteinExistence type="predicted"/>
<dbReference type="CDD" id="cd11990">
    <property type="entry name" value="SH3_Intersectin2_2"/>
    <property type="match status" value="1"/>
</dbReference>
<dbReference type="Gene3D" id="1.20.900.10">
    <property type="entry name" value="Dbl homology (DH) domain"/>
    <property type="match status" value="1"/>
</dbReference>
<keyword evidence="7" id="KW-0106">Calcium</keyword>
<dbReference type="CDD" id="cd00160">
    <property type="entry name" value="RhoGEF"/>
    <property type="match status" value="1"/>
</dbReference>
<keyword evidence="9" id="KW-0966">Cell projection</keyword>
<dbReference type="SUPFAM" id="SSF47473">
    <property type="entry name" value="EF-hand"/>
    <property type="match status" value="2"/>
</dbReference>
<dbReference type="GO" id="GO:0045202">
    <property type="term" value="C:synapse"/>
    <property type="evidence" value="ECO:0007669"/>
    <property type="project" value="UniProtKB-SubCell"/>
</dbReference>
<feature type="domain" description="EF-hand" evidence="19">
    <location>
        <begin position="61"/>
        <end position="96"/>
    </location>
</feature>
<dbReference type="Gene3D" id="1.10.238.10">
    <property type="entry name" value="EF-hand"/>
    <property type="match status" value="2"/>
</dbReference>
<evidence type="ECO:0000256" key="6">
    <source>
        <dbReference type="ARBA" id="ARBA00022723"/>
    </source>
</evidence>
<keyword evidence="4" id="KW-0963">Cytoplasm</keyword>
<dbReference type="SMART" id="SM00233">
    <property type="entry name" value="PH"/>
    <property type="match status" value="1"/>
</dbReference>
<dbReference type="InterPro" id="IPR002048">
    <property type="entry name" value="EF_hand_dom"/>
</dbReference>
<dbReference type="InterPro" id="IPR035738">
    <property type="entry name" value="Intersectin-2_SH3_2"/>
</dbReference>
<evidence type="ECO:0000256" key="7">
    <source>
        <dbReference type="ARBA" id="ARBA00022837"/>
    </source>
</evidence>
<evidence type="ECO:0000313" key="21">
    <source>
        <dbReference type="Proteomes" id="UP000246464"/>
    </source>
</evidence>
<dbReference type="Gene3D" id="2.30.29.30">
    <property type="entry name" value="Pleckstrin-homology domain (PH domain)/Phosphotyrosine-binding domain (PTB)"/>
    <property type="match status" value="1"/>
</dbReference>
<keyword evidence="21" id="KW-1185">Reference proteome</keyword>
<dbReference type="PROSITE" id="PS50222">
    <property type="entry name" value="EF_HAND_2"/>
    <property type="match status" value="2"/>
</dbReference>
<feature type="domain" description="PH" evidence="15">
    <location>
        <begin position="1411"/>
        <end position="1519"/>
    </location>
</feature>
<dbReference type="InterPro" id="IPR001849">
    <property type="entry name" value="PH_domain"/>
</dbReference>
<evidence type="ECO:0000256" key="13">
    <source>
        <dbReference type="SAM" id="MobiDB-lite"/>
    </source>
</evidence>
<feature type="domain" description="EH" evidence="18">
    <location>
        <begin position="276"/>
        <end position="365"/>
    </location>
</feature>
<dbReference type="SUPFAM" id="SSF48065">
    <property type="entry name" value="DBL homology domain (DH-domain)"/>
    <property type="match status" value="1"/>
</dbReference>
<dbReference type="Gene3D" id="2.60.40.150">
    <property type="entry name" value="C2 domain"/>
    <property type="match status" value="1"/>
</dbReference>
<dbReference type="GO" id="GO:0035025">
    <property type="term" value="P:positive regulation of Rho protein signal transduction"/>
    <property type="evidence" value="ECO:0007669"/>
    <property type="project" value="TreeGrafter"/>
</dbReference>
<dbReference type="CDD" id="cd00052">
    <property type="entry name" value="EH"/>
    <property type="match status" value="2"/>
</dbReference>
<dbReference type="GO" id="GO:0005085">
    <property type="term" value="F:guanyl-nucleotide exchange factor activity"/>
    <property type="evidence" value="ECO:0007669"/>
    <property type="project" value="InterPro"/>
</dbReference>
<feature type="region of interest" description="Disordered" evidence="13">
    <location>
        <begin position="662"/>
        <end position="681"/>
    </location>
</feature>
<dbReference type="SMART" id="SM00239">
    <property type="entry name" value="C2"/>
    <property type="match status" value="1"/>
</dbReference>
<feature type="coiled-coil region" evidence="12">
    <location>
        <begin position="401"/>
        <end position="614"/>
    </location>
</feature>
<dbReference type="PANTHER" id="PTHR46006:SF6">
    <property type="entry name" value="INTERSECTIN-2 ISOFORM X1"/>
    <property type="match status" value="1"/>
</dbReference>
<dbReference type="SUPFAM" id="SSF49562">
    <property type="entry name" value="C2 domain (Calcium/lipid-binding domain, CaLB)"/>
    <property type="match status" value="1"/>
</dbReference>
<dbReference type="GO" id="GO:0005509">
    <property type="term" value="F:calcium ion binding"/>
    <property type="evidence" value="ECO:0007669"/>
    <property type="project" value="InterPro"/>
</dbReference>
<dbReference type="Pfam" id="PF07653">
    <property type="entry name" value="SH3_2"/>
    <property type="match status" value="2"/>
</dbReference>
<protein>
    <submittedName>
        <fullName evidence="20">Putative intersectin-2</fullName>
    </submittedName>
</protein>
<evidence type="ECO:0000259" key="19">
    <source>
        <dbReference type="PROSITE" id="PS50222"/>
    </source>
</evidence>
<keyword evidence="6" id="KW-0479">Metal-binding</keyword>
<dbReference type="FunFam" id="2.30.30.40:FF:000041">
    <property type="entry name" value="Intersectin 1"/>
    <property type="match status" value="1"/>
</dbReference>
<dbReference type="FunFam" id="2.60.40.150:FF:000029">
    <property type="entry name" value="Intersectin 1"/>
    <property type="match status" value="1"/>
</dbReference>
<dbReference type="PRINTS" id="PR00499">
    <property type="entry name" value="P67PHOX"/>
</dbReference>
<name>A0A2U9BCP5_SCOMX</name>
<dbReference type="GO" id="GO:0035556">
    <property type="term" value="P:intracellular signal transduction"/>
    <property type="evidence" value="ECO:0007669"/>
    <property type="project" value="InterPro"/>
</dbReference>
<evidence type="ECO:0000259" key="18">
    <source>
        <dbReference type="PROSITE" id="PS50031"/>
    </source>
</evidence>
<dbReference type="SMART" id="SM00054">
    <property type="entry name" value="EFh"/>
    <property type="match status" value="2"/>
</dbReference>
<evidence type="ECO:0000259" key="17">
    <source>
        <dbReference type="PROSITE" id="PS50010"/>
    </source>
</evidence>
<dbReference type="FunFam" id="1.20.900.10:FF:000011">
    <property type="entry name" value="Intersectin 1"/>
    <property type="match status" value="1"/>
</dbReference>
<keyword evidence="3 11" id="KW-0728">SH3 domain</keyword>
<feature type="domain" description="EF-hand" evidence="19">
    <location>
        <begin position="309"/>
        <end position="344"/>
    </location>
</feature>
<dbReference type="PRINTS" id="PR00452">
    <property type="entry name" value="SH3DOMAIN"/>
</dbReference>
<dbReference type="SMART" id="SM00326">
    <property type="entry name" value="SH3"/>
    <property type="match status" value="5"/>
</dbReference>
<evidence type="ECO:0000256" key="10">
    <source>
        <dbReference type="ARBA" id="ARBA00034103"/>
    </source>
</evidence>
<gene>
    <name evidence="20" type="ORF">SMAX5B_012637</name>
</gene>
<dbReference type="Gene3D" id="2.30.30.40">
    <property type="entry name" value="SH3 Domains"/>
    <property type="match status" value="5"/>
</dbReference>
<feature type="domain" description="SH3" evidence="14">
    <location>
        <begin position="1029"/>
        <end position="1093"/>
    </location>
</feature>
<evidence type="ECO:0000259" key="16">
    <source>
        <dbReference type="PROSITE" id="PS50004"/>
    </source>
</evidence>
<dbReference type="GO" id="GO:0006897">
    <property type="term" value="P:endocytosis"/>
    <property type="evidence" value="ECO:0007669"/>
    <property type="project" value="UniProtKB-KW"/>
</dbReference>
<feature type="domain" description="SH3" evidence="14">
    <location>
        <begin position="885"/>
        <end position="943"/>
    </location>
</feature>